<dbReference type="STRING" id="112090.W4GLA3"/>
<evidence type="ECO:0000259" key="6">
    <source>
        <dbReference type="Pfam" id="PF18201"/>
    </source>
</evidence>
<dbReference type="GO" id="GO:0005737">
    <property type="term" value="C:cytoplasm"/>
    <property type="evidence" value="ECO:0007669"/>
    <property type="project" value="UniProtKB-SubCell"/>
</dbReference>
<accession>W4GLA3</accession>
<feature type="compositionally biased region" description="Low complexity" evidence="4">
    <location>
        <begin position="410"/>
        <end position="419"/>
    </location>
</feature>
<dbReference type="GeneID" id="20808929"/>
<comment type="function">
    <text evidence="3">Required for cytoplasmic pre-assembly of axonemal dyneins, thereby playing a central role in motility in cilia and flagella. Involved in pre-assembly of dynein arm complexes in the cytoplasm before intraflagellar transport loads them for the ciliary compartment.</text>
</comment>
<dbReference type="Pfam" id="PF08190">
    <property type="entry name" value="PIH1"/>
    <property type="match status" value="1"/>
</dbReference>
<dbReference type="InterPro" id="IPR034727">
    <property type="entry name" value="Kintoun"/>
</dbReference>
<feature type="compositionally biased region" description="Low complexity" evidence="4">
    <location>
        <begin position="227"/>
        <end position="240"/>
    </location>
</feature>
<feature type="domain" description="PIH1D1/2/3 CS-like" evidence="6">
    <location>
        <begin position="300"/>
        <end position="394"/>
    </location>
</feature>
<feature type="domain" description="PIH1 N-terminal" evidence="5">
    <location>
        <begin position="57"/>
        <end position="191"/>
    </location>
</feature>
<comment type="similarity">
    <text evidence="3">Belongs to the PIH1 family. Kintoun subfamily.</text>
</comment>
<evidence type="ECO:0000256" key="4">
    <source>
        <dbReference type="SAM" id="MobiDB-lite"/>
    </source>
</evidence>
<name>W4GLA3_APHAT</name>
<evidence type="ECO:0000256" key="1">
    <source>
        <dbReference type="ARBA" id="ARBA00004496"/>
    </source>
</evidence>
<protein>
    <recommendedName>
        <fullName evidence="3">Protein kintoun</fullName>
    </recommendedName>
    <alternativeName>
        <fullName evidence="3">Dynein assembly factor 2, axonemal homolog</fullName>
    </alternativeName>
</protein>
<dbReference type="AlphaFoldDB" id="W4GLA3"/>
<keyword evidence="2 3" id="KW-0963">Cytoplasm</keyword>
<comment type="subcellular location">
    <subcellularLocation>
        <location evidence="1 3">Cytoplasm</location>
    </subcellularLocation>
</comment>
<evidence type="ECO:0000313" key="7">
    <source>
        <dbReference type="EMBL" id="ETV79683.1"/>
    </source>
</evidence>
<evidence type="ECO:0000256" key="2">
    <source>
        <dbReference type="ARBA" id="ARBA00022490"/>
    </source>
</evidence>
<dbReference type="InterPro" id="IPR012981">
    <property type="entry name" value="PIH1_N"/>
</dbReference>
<dbReference type="GO" id="GO:0060285">
    <property type="term" value="P:cilium-dependent cell motility"/>
    <property type="evidence" value="ECO:0007669"/>
    <property type="project" value="UniProtKB-UniRule"/>
</dbReference>
<dbReference type="EMBL" id="KI913127">
    <property type="protein sequence ID" value="ETV79683.1"/>
    <property type="molecule type" value="Genomic_DNA"/>
</dbReference>
<dbReference type="GO" id="GO:0070286">
    <property type="term" value="P:axonemal dynein complex assembly"/>
    <property type="evidence" value="ECO:0007669"/>
    <property type="project" value="UniProtKB-UniRule"/>
</dbReference>
<dbReference type="InterPro" id="IPR041442">
    <property type="entry name" value="PIH1D1/2/3_CS-like"/>
</dbReference>
<dbReference type="HAMAP" id="MF_03069">
    <property type="entry name" value="Kintoun"/>
    <property type="match status" value="1"/>
</dbReference>
<feature type="region of interest" description="Disordered" evidence="4">
    <location>
        <begin position="404"/>
        <end position="466"/>
    </location>
</feature>
<sequence>MAGDAPSSPLEAAFVAACDDPKQKEKFDMTEKEQQSFLKAMKDPDFRSLLNEYMHEISDPAHRAEQELYLRQLENENKVPTDKQLVLPKPGFVLKTKYKQRKIFVNVCSSDKMQPPSSTRVASTPSTAGGTSWNLPYCVGPQRLEPDKGGKAIATFDVCYHPQTISRAMESAAFMKMLVNTALDGVDKVFHTLDVDPSKVDREYHILKGIAYKSGNPVTMCIAAAPATPPSRAAPSTSSSDKPKPRAVTMSTATVSHAASGPTTHSKPKAPLIQDISSSSSSSSSAIHPPSSTPPVLPSIAYQITHRGQFDLADHIESREAKSFRPRDLVVRMTLPTHTSAAGIDLDVSATAVRVTAAGYAPLAIDLPFSVVEASGKAKFDKATKTLIVTLPVVAPPVRSDIDVLAEQPTSTTTSTTTTTREDHMDKVQSADDENPPNQMNDAEDATSLDQQRGGGGVDHSRWVTPTPEGDEFVAYREFAQMARHDKPVIVYTQVERASVHETRTHISHVVPVAHINATTLSSVDDGSATLFRFQAGSTWFEYRLDHLKQQQQGGENCAAVLDWTVEVATQNLAIICRKAAPPPKVPSIRVHRVSSDMFSILVDVANVDQASVTSSFTSRGFVLAFSATSGETSDKFELIRSFQHDLVPAKCLVQVADENLLVVLAVADPHGDYFDLVAENVAETTVVVTADSSGATTFNVHKNTAPEPPATIALPDETLQPPLQVPRFTNDLMYELD</sequence>
<dbReference type="PANTHER" id="PTHR22997">
    <property type="entry name" value="PIH1 DOMAIN-CONTAINING PROTEIN 1"/>
    <property type="match status" value="1"/>
</dbReference>
<evidence type="ECO:0000259" key="5">
    <source>
        <dbReference type="Pfam" id="PF08190"/>
    </source>
</evidence>
<evidence type="ECO:0000256" key="3">
    <source>
        <dbReference type="HAMAP-Rule" id="MF_03069"/>
    </source>
</evidence>
<reference evidence="7" key="1">
    <citation type="submission" date="2013-12" db="EMBL/GenBank/DDBJ databases">
        <title>The Genome Sequence of Aphanomyces astaci APO3.</title>
        <authorList>
            <consortium name="The Broad Institute Genomics Platform"/>
            <person name="Russ C."/>
            <person name="Tyler B."/>
            <person name="van West P."/>
            <person name="Dieguez-Uribeondo J."/>
            <person name="Young S.K."/>
            <person name="Zeng Q."/>
            <person name="Gargeya S."/>
            <person name="Fitzgerald M."/>
            <person name="Abouelleil A."/>
            <person name="Alvarado L."/>
            <person name="Chapman S.B."/>
            <person name="Gainer-Dewar J."/>
            <person name="Goldberg J."/>
            <person name="Griggs A."/>
            <person name="Gujja S."/>
            <person name="Hansen M."/>
            <person name="Howarth C."/>
            <person name="Imamovic A."/>
            <person name="Ireland A."/>
            <person name="Larimer J."/>
            <person name="McCowan C."/>
            <person name="Murphy C."/>
            <person name="Pearson M."/>
            <person name="Poon T.W."/>
            <person name="Priest M."/>
            <person name="Roberts A."/>
            <person name="Saif S."/>
            <person name="Shea T."/>
            <person name="Sykes S."/>
            <person name="Wortman J."/>
            <person name="Nusbaum C."/>
            <person name="Birren B."/>
        </authorList>
    </citation>
    <scope>NUCLEOTIDE SEQUENCE [LARGE SCALE GENOMIC DNA]</scope>
    <source>
        <strain evidence="7">APO3</strain>
    </source>
</reference>
<feature type="compositionally biased region" description="Polar residues" evidence="4">
    <location>
        <begin position="249"/>
        <end position="265"/>
    </location>
</feature>
<proteinExistence type="inferred from homology"/>
<dbReference type="PANTHER" id="PTHR22997:SF0">
    <property type="entry name" value="PIH1 DOMAIN-CONTAINING PROTEIN 1"/>
    <property type="match status" value="1"/>
</dbReference>
<dbReference type="RefSeq" id="XP_009830619.1">
    <property type="nucleotide sequence ID" value="XM_009832317.1"/>
</dbReference>
<dbReference type="VEuPathDB" id="FungiDB:H257_06933"/>
<dbReference type="Pfam" id="PF18201">
    <property type="entry name" value="PIH1_CS"/>
    <property type="match status" value="1"/>
</dbReference>
<gene>
    <name evidence="7" type="ORF">H257_06933</name>
</gene>
<dbReference type="OrthoDB" id="5135119at2759"/>
<feature type="region of interest" description="Disordered" evidence="4">
    <location>
        <begin position="227"/>
        <end position="298"/>
    </location>
</feature>
<feature type="compositionally biased region" description="Low complexity" evidence="4">
    <location>
        <begin position="277"/>
        <end position="290"/>
    </location>
</feature>
<dbReference type="InterPro" id="IPR050734">
    <property type="entry name" value="PIH1/Kintoun_subfamily"/>
</dbReference>
<feature type="compositionally biased region" description="Basic and acidic residues" evidence="4">
    <location>
        <begin position="420"/>
        <end position="430"/>
    </location>
</feature>
<organism evidence="7">
    <name type="scientific">Aphanomyces astaci</name>
    <name type="common">Crayfish plague agent</name>
    <dbReference type="NCBI Taxonomy" id="112090"/>
    <lineage>
        <taxon>Eukaryota</taxon>
        <taxon>Sar</taxon>
        <taxon>Stramenopiles</taxon>
        <taxon>Oomycota</taxon>
        <taxon>Saprolegniomycetes</taxon>
        <taxon>Saprolegniales</taxon>
        <taxon>Verrucalvaceae</taxon>
        <taxon>Aphanomyces</taxon>
    </lineage>
</organism>